<comment type="similarity">
    <text evidence="1">Belongs to the GSP E family.</text>
</comment>
<dbReference type="RefSeq" id="WP_187224436.1">
    <property type="nucleotide sequence ID" value="NZ_JABVED010000028.1"/>
</dbReference>
<evidence type="ECO:0000259" key="2">
    <source>
        <dbReference type="Pfam" id="PF00437"/>
    </source>
</evidence>
<organism evidence="3 4">
    <name type="scientific">Actinokineospora xionganensis</name>
    <dbReference type="NCBI Taxonomy" id="2684470"/>
    <lineage>
        <taxon>Bacteria</taxon>
        <taxon>Bacillati</taxon>
        <taxon>Actinomycetota</taxon>
        <taxon>Actinomycetes</taxon>
        <taxon>Pseudonocardiales</taxon>
        <taxon>Pseudonocardiaceae</taxon>
        <taxon>Actinokineospora</taxon>
    </lineage>
</organism>
<dbReference type="SUPFAM" id="SSF52540">
    <property type="entry name" value="P-loop containing nucleoside triphosphate hydrolases"/>
    <property type="match status" value="1"/>
</dbReference>
<comment type="caution">
    <text evidence="3">The sequence shown here is derived from an EMBL/GenBank/DDBJ whole genome shotgun (WGS) entry which is preliminary data.</text>
</comment>
<gene>
    <name evidence="3" type="ORF">GPZ80_29820</name>
</gene>
<protein>
    <submittedName>
        <fullName evidence="3">CpaF family protein</fullName>
    </submittedName>
</protein>
<dbReference type="CDD" id="cd01130">
    <property type="entry name" value="VirB11-like_ATPase"/>
    <property type="match status" value="1"/>
</dbReference>
<accession>A0ABR7LFA2</accession>
<dbReference type="InterPro" id="IPR050921">
    <property type="entry name" value="T4SS_GSP_E_ATPase"/>
</dbReference>
<dbReference type="Pfam" id="PF00437">
    <property type="entry name" value="T2SSE"/>
    <property type="match status" value="1"/>
</dbReference>
<dbReference type="Proteomes" id="UP000734823">
    <property type="component" value="Unassembled WGS sequence"/>
</dbReference>
<dbReference type="InterPro" id="IPR027417">
    <property type="entry name" value="P-loop_NTPase"/>
</dbReference>
<reference evidence="3 4" key="1">
    <citation type="submission" date="2020-06" db="EMBL/GenBank/DDBJ databases">
        <title>Actinokineospora xiongansis sp. nov., isolated from soil of Baiyangdian.</title>
        <authorList>
            <person name="Zhang X."/>
        </authorList>
    </citation>
    <scope>NUCLEOTIDE SEQUENCE [LARGE SCALE GENOMIC DNA]</scope>
    <source>
        <strain evidence="3 4">HBU206404</strain>
    </source>
</reference>
<dbReference type="PANTHER" id="PTHR30486:SF6">
    <property type="entry name" value="TYPE IV PILUS RETRACTATION ATPASE PILT"/>
    <property type="match status" value="1"/>
</dbReference>
<dbReference type="EMBL" id="JABVED010000028">
    <property type="protein sequence ID" value="MBC6451365.1"/>
    <property type="molecule type" value="Genomic_DNA"/>
</dbReference>
<name>A0ABR7LFA2_9PSEU</name>
<sequence length="476" mass="51224">MRSTDRFTFLDPVGGNGLKPFAAVTETPDGPELTDVARLRETVAARLEAAETADRSAERVLSGEDERVRAKAVIGDELEAWVIRRGADGEPPLSFAQERALADAVFAALYGLGRIQPLLDREDVENVHIHGCDRVALELADGTIEWWPYPVAASDAELVGMLATYAARLGQTSREFSQASPILNLRLPAGGPLGSRLAAVMEVTDRPRVTIRRYRLVETTLDTLVGNGTLDSVVRDFLAAAVKAGKNLIVSGGPAAGKTTLLRALCHEIRPEEHLVTVEDEYELGLHLTPARHPLVSPFEARLPNAEGVGEIDLDTLLKQALRHSPSRVIVGEVRAGEVTAMLRALGNGAAGGMCTLHAASASDVLDRIASLGQLARPPLPIEAAYRWIASAIDLVVHVRKVDHHQPGDPPRRERMVSEILEVGQVGDSGRPDITRVFAPSPEDGRAKLIYPPSQQLADDLQRAGFEHTAFAGGPP</sequence>
<dbReference type="PANTHER" id="PTHR30486">
    <property type="entry name" value="TWITCHING MOTILITY PROTEIN PILT"/>
    <property type="match status" value="1"/>
</dbReference>
<dbReference type="InterPro" id="IPR001482">
    <property type="entry name" value="T2SS/T4SS_dom"/>
</dbReference>
<evidence type="ECO:0000313" key="3">
    <source>
        <dbReference type="EMBL" id="MBC6451365.1"/>
    </source>
</evidence>
<dbReference type="Gene3D" id="3.40.50.300">
    <property type="entry name" value="P-loop containing nucleotide triphosphate hydrolases"/>
    <property type="match status" value="1"/>
</dbReference>
<dbReference type="Gene3D" id="3.30.450.380">
    <property type="match status" value="1"/>
</dbReference>
<feature type="domain" description="Bacterial type II secretion system protein E" evidence="2">
    <location>
        <begin position="176"/>
        <end position="405"/>
    </location>
</feature>
<keyword evidence="4" id="KW-1185">Reference proteome</keyword>
<evidence type="ECO:0000256" key="1">
    <source>
        <dbReference type="ARBA" id="ARBA00006611"/>
    </source>
</evidence>
<evidence type="ECO:0000313" key="4">
    <source>
        <dbReference type="Proteomes" id="UP000734823"/>
    </source>
</evidence>
<proteinExistence type="inferred from homology"/>